<keyword evidence="5 9" id="KW-0812">Transmembrane</keyword>
<comment type="subcellular location">
    <subcellularLocation>
        <location evidence="1">Cell inner membrane</location>
        <topology evidence="1">Multi-pass membrane protein</topology>
    </subcellularLocation>
</comment>
<dbReference type="PANTHER" id="PTHR35011:SF2">
    <property type="entry name" value="2,3-DIKETO-L-GULONATE TRAP TRANSPORTER SMALL PERMEASE PROTEIN YIAM"/>
    <property type="match status" value="1"/>
</dbReference>
<dbReference type="GO" id="GO:0015740">
    <property type="term" value="P:C4-dicarboxylate transport"/>
    <property type="evidence" value="ECO:0007669"/>
    <property type="project" value="TreeGrafter"/>
</dbReference>
<accession>A0A840UV01</accession>
<evidence type="ECO:0000256" key="1">
    <source>
        <dbReference type="ARBA" id="ARBA00004429"/>
    </source>
</evidence>
<feature type="transmembrane region" description="Helical" evidence="9">
    <location>
        <begin position="53"/>
        <end position="71"/>
    </location>
</feature>
<dbReference type="AlphaFoldDB" id="A0A840UV01"/>
<keyword evidence="6 9" id="KW-1133">Transmembrane helix</keyword>
<sequence length="181" mass="20377">MISTTFSKIDRICKEIEEWSIVVTVTVALVTAMANVILRKTTSEVSLYWSDEVVRKGIFILTYIGAVAAVRTRSTIRIDALPQIFPSLKRPLMLFSHLAVLGFSAIMVYLGTQMTIMMYKDEFARTATLQIPEYLFYAVLPLMGIMMFFRTLLAMGNDWTVKQGPMLREKIADDTDSAGGN</sequence>
<reference evidence="11 12" key="1">
    <citation type="submission" date="2020-08" db="EMBL/GenBank/DDBJ databases">
        <title>Genomic Encyclopedia of Type Strains, Phase IV (KMG-IV): sequencing the most valuable type-strain genomes for metagenomic binning, comparative biology and taxonomic classification.</title>
        <authorList>
            <person name="Goeker M."/>
        </authorList>
    </citation>
    <scope>NUCLEOTIDE SEQUENCE [LARGE SCALE GENOMIC DNA]</scope>
    <source>
        <strain evidence="11 12">DSM 28570</strain>
    </source>
</reference>
<dbReference type="RefSeq" id="WP_183351501.1">
    <property type="nucleotide sequence ID" value="NZ_JACHEO010000014.1"/>
</dbReference>
<evidence type="ECO:0000256" key="4">
    <source>
        <dbReference type="ARBA" id="ARBA00022519"/>
    </source>
</evidence>
<feature type="transmembrane region" description="Helical" evidence="9">
    <location>
        <begin position="134"/>
        <end position="153"/>
    </location>
</feature>
<comment type="caution">
    <text evidence="11">The sequence shown here is derived from an EMBL/GenBank/DDBJ whole genome shotgun (WGS) entry which is preliminary data.</text>
</comment>
<dbReference type="Proteomes" id="UP000539642">
    <property type="component" value="Unassembled WGS sequence"/>
</dbReference>
<keyword evidence="12" id="KW-1185">Reference proteome</keyword>
<keyword evidence="3" id="KW-1003">Cell membrane</keyword>
<evidence type="ECO:0000256" key="5">
    <source>
        <dbReference type="ARBA" id="ARBA00022692"/>
    </source>
</evidence>
<evidence type="ECO:0000313" key="11">
    <source>
        <dbReference type="EMBL" id="MBB5348666.1"/>
    </source>
</evidence>
<evidence type="ECO:0000256" key="2">
    <source>
        <dbReference type="ARBA" id="ARBA00022448"/>
    </source>
</evidence>
<gene>
    <name evidence="11" type="ORF">HNQ81_002406</name>
</gene>
<name>A0A840UV01_9BACT</name>
<comment type="similarity">
    <text evidence="8">Belongs to the TRAP transporter small permease family.</text>
</comment>
<evidence type="ECO:0000313" key="12">
    <source>
        <dbReference type="Proteomes" id="UP000539642"/>
    </source>
</evidence>
<keyword evidence="7 9" id="KW-0472">Membrane</keyword>
<dbReference type="InterPro" id="IPR007387">
    <property type="entry name" value="TRAP_DctQ"/>
</dbReference>
<evidence type="ECO:0000256" key="7">
    <source>
        <dbReference type="ARBA" id="ARBA00023136"/>
    </source>
</evidence>
<evidence type="ECO:0000259" key="10">
    <source>
        <dbReference type="Pfam" id="PF04290"/>
    </source>
</evidence>
<keyword evidence="2" id="KW-0813">Transport</keyword>
<dbReference type="GO" id="GO:0022857">
    <property type="term" value="F:transmembrane transporter activity"/>
    <property type="evidence" value="ECO:0007669"/>
    <property type="project" value="TreeGrafter"/>
</dbReference>
<feature type="transmembrane region" description="Helical" evidence="9">
    <location>
        <begin position="92"/>
        <end position="114"/>
    </location>
</feature>
<dbReference type="Pfam" id="PF04290">
    <property type="entry name" value="DctQ"/>
    <property type="match status" value="1"/>
</dbReference>
<feature type="transmembrane region" description="Helical" evidence="9">
    <location>
        <begin position="21"/>
        <end position="38"/>
    </location>
</feature>
<organism evidence="11 12">
    <name type="scientific">Desulfoprunum benzoelyticum</name>
    <dbReference type="NCBI Taxonomy" id="1506996"/>
    <lineage>
        <taxon>Bacteria</taxon>
        <taxon>Pseudomonadati</taxon>
        <taxon>Thermodesulfobacteriota</taxon>
        <taxon>Desulfobulbia</taxon>
        <taxon>Desulfobulbales</taxon>
        <taxon>Desulfobulbaceae</taxon>
        <taxon>Desulfoprunum</taxon>
    </lineage>
</organism>
<keyword evidence="4" id="KW-0997">Cell inner membrane</keyword>
<evidence type="ECO:0000256" key="6">
    <source>
        <dbReference type="ARBA" id="ARBA00022989"/>
    </source>
</evidence>
<dbReference type="InterPro" id="IPR055348">
    <property type="entry name" value="DctQ"/>
</dbReference>
<evidence type="ECO:0000256" key="3">
    <source>
        <dbReference type="ARBA" id="ARBA00022475"/>
    </source>
</evidence>
<evidence type="ECO:0000256" key="8">
    <source>
        <dbReference type="ARBA" id="ARBA00038436"/>
    </source>
</evidence>
<dbReference type="GO" id="GO:0005886">
    <property type="term" value="C:plasma membrane"/>
    <property type="evidence" value="ECO:0007669"/>
    <property type="project" value="UniProtKB-SubCell"/>
</dbReference>
<protein>
    <submittedName>
        <fullName evidence="11">TRAP-type C4-dicarboxylate transport system permease small subunit</fullName>
    </submittedName>
</protein>
<evidence type="ECO:0000256" key="9">
    <source>
        <dbReference type="SAM" id="Phobius"/>
    </source>
</evidence>
<proteinExistence type="inferred from homology"/>
<dbReference type="PANTHER" id="PTHR35011">
    <property type="entry name" value="2,3-DIKETO-L-GULONATE TRAP TRANSPORTER SMALL PERMEASE PROTEIN YIAM"/>
    <property type="match status" value="1"/>
</dbReference>
<feature type="domain" description="Tripartite ATP-independent periplasmic transporters DctQ component" evidence="10">
    <location>
        <begin position="30"/>
        <end position="159"/>
    </location>
</feature>
<dbReference type="EMBL" id="JACHEO010000014">
    <property type="protein sequence ID" value="MBB5348666.1"/>
    <property type="molecule type" value="Genomic_DNA"/>
</dbReference>